<name>A0ABW2L8G5_9BACT</name>
<dbReference type="EMBL" id="JBHTBS010000006">
    <property type="protein sequence ID" value="MFC7337943.1"/>
    <property type="molecule type" value="Genomic_DNA"/>
</dbReference>
<comment type="catalytic activity">
    <reaction evidence="10">
        <text>L-threonyl-[protein] + FAD = FMN-L-threonyl-[protein] + AMP + H(+)</text>
        <dbReference type="Rhea" id="RHEA:36847"/>
        <dbReference type="Rhea" id="RHEA-COMP:11060"/>
        <dbReference type="Rhea" id="RHEA-COMP:11061"/>
        <dbReference type="ChEBI" id="CHEBI:15378"/>
        <dbReference type="ChEBI" id="CHEBI:30013"/>
        <dbReference type="ChEBI" id="CHEBI:57692"/>
        <dbReference type="ChEBI" id="CHEBI:74257"/>
        <dbReference type="ChEBI" id="CHEBI:456215"/>
        <dbReference type="EC" id="2.7.1.180"/>
    </reaction>
</comment>
<keyword evidence="8" id="KW-0460">Magnesium</keyword>
<evidence type="ECO:0000256" key="4">
    <source>
        <dbReference type="ARBA" id="ARBA00022630"/>
    </source>
</evidence>
<dbReference type="Gene3D" id="3.10.520.10">
    <property type="entry name" value="ApbE-like domains"/>
    <property type="match status" value="1"/>
</dbReference>
<dbReference type="GO" id="GO:0016740">
    <property type="term" value="F:transferase activity"/>
    <property type="evidence" value="ECO:0007669"/>
    <property type="project" value="UniProtKB-KW"/>
</dbReference>
<evidence type="ECO:0000313" key="12">
    <source>
        <dbReference type="Proteomes" id="UP001596472"/>
    </source>
</evidence>
<dbReference type="EC" id="2.7.1.180" evidence="2"/>
<dbReference type="PANTHER" id="PTHR30040:SF2">
    <property type="entry name" value="FAD:PROTEIN FMN TRANSFERASE"/>
    <property type="match status" value="1"/>
</dbReference>
<keyword evidence="5 11" id="KW-0808">Transferase</keyword>
<dbReference type="PANTHER" id="PTHR30040">
    <property type="entry name" value="THIAMINE BIOSYNTHESIS LIPOPROTEIN APBE"/>
    <property type="match status" value="1"/>
</dbReference>
<comment type="cofactor">
    <cofactor evidence="1">
        <name>Mg(2+)</name>
        <dbReference type="ChEBI" id="CHEBI:18420"/>
    </cofactor>
</comment>
<keyword evidence="12" id="KW-1185">Reference proteome</keyword>
<dbReference type="InterPro" id="IPR024932">
    <property type="entry name" value="ApbE"/>
</dbReference>
<organism evidence="11 12">
    <name type="scientific">Haloferula chungangensis</name>
    <dbReference type="NCBI Taxonomy" id="1048331"/>
    <lineage>
        <taxon>Bacteria</taxon>
        <taxon>Pseudomonadati</taxon>
        <taxon>Verrucomicrobiota</taxon>
        <taxon>Verrucomicrobiia</taxon>
        <taxon>Verrucomicrobiales</taxon>
        <taxon>Verrucomicrobiaceae</taxon>
        <taxon>Haloferula</taxon>
    </lineage>
</organism>
<comment type="caution">
    <text evidence="11">The sequence shown here is derived from an EMBL/GenBank/DDBJ whole genome shotgun (WGS) entry which is preliminary data.</text>
</comment>
<evidence type="ECO:0000256" key="9">
    <source>
        <dbReference type="ARBA" id="ARBA00031306"/>
    </source>
</evidence>
<evidence type="ECO:0000256" key="6">
    <source>
        <dbReference type="ARBA" id="ARBA00022723"/>
    </source>
</evidence>
<sequence length="261" mass="28571">MKTLFTLKICHLEHAHAAYLAHKAFEELDLLEGKLSRFIEDSDIARINVMRGGETLYLSEETHACLLLALEYYGKTGGLFDITLGRTIEHRKEHREGPPPAIEGSLIIHPDRPAVTCQAPGRILDLGGIGKGFALDRLKDFLIEWQVESALLAAGASTQLAFGETSWPVEIIGEADRQRIELKNAALSASGTGIQGSHIVHPDGDEQALPWKHVWLTAPTAAAADIWSTALMLLPDPELLELSEITSLYYESESGIEARAS</sequence>
<evidence type="ECO:0000256" key="3">
    <source>
        <dbReference type="ARBA" id="ARBA00016337"/>
    </source>
</evidence>
<keyword evidence="4" id="KW-0285">Flavoprotein</keyword>
<evidence type="ECO:0000256" key="10">
    <source>
        <dbReference type="ARBA" id="ARBA00048540"/>
    </source>
</evidence>
<gene>
    <name evidence="11" type="ORF">ACFQY0_12195</name>
</gene>
<dbReference type="RefSeq" id="WP_379712730.1">
    <property type="nucleotide sequence ID" value="NZ_JBHTBS010000006.1"/>
</dbReference>
<evidence type="ECO:0000313" key="11">
    <source>
        <dbReference type="EMBL" id="MFC7337943.1"/>
    </source>
</evidence>
<keyword evidence="7" id="KW-0274">FAD</keyword>
<evidence type="ECO:0000256" key="8">
    <source>
        <dbReference type="ARBA" id="ARBA00022842"/>
    </source>
</evidence>
<evidence type="ECO:0000256" key="5">
    <source>
        <dbReference type="ARBA" id="ARBA00022679"/>
    </source>
</evidence>
<proteinExistence type="predicted"/>
<dbReference type="Pfam" id="PF02424">
    <property type="entry name" value="ApbE"/>
    <property type="match status" value="1"/>
</dbReference>
<evidence type="ECO:0000256" key="2">
    <source>
        <dbReference type="ARBA" id="ARBA00011955"/>
    </source>
</evidence>
<evidence type="ECO:0000256" key="7">
    <source>
        <dbReference type="ARBA" id="ARBA00022827"/>
    </source>
</evidence>
<accession>A0ABW2L8G5</accession>
<dbReference type="InterPro" id="IPR003374">
    <property type="entry name" value="ApbE-like_sf"/>
</dbReference>
<reference evidence="12" key="1">
    <citation type="journal article" date="2019" name="Int. J. Syst. Evol. Microbiol.">
        <title>The Global Catalogue of Microorganisms (GCM) 10K type strain sequencing project: providing services to taxonomists for standard genome sequencing and annotation.</title>
        <authorList>
            <consortium name="The Broad Institute Genomics Platform"/>
            <consortium name="The Broad Institute Genome Sequencing Center for Infectious Disease"/>
            <person name="Wu L."/>
            <person name="Ma J."/>
        </authorList>
    </citation>
    <scope>NUCLEOTIDE SEQUENCE [LARGE SCALE GENOMIC DNA]</scope>
    <source>
        <strain evidence="12">CGMCC 4.1467</strain>
    </source>
</reference>
<protein>
    <recommendedName>
        <fullName evidence="3">FAD:protein FMN transferase</fullName>
        <ecNumber evidence="2">2.7.1.180</ecNumber>
    </recommendedName>
    <alternativeName>
        <fullName evidence="9">Flavin transferase</fullName>
    </alternativeName>
</protein>
<evidence type="ECO:0000256" key="1">
    <source>
        <dbReference type="ARBA" id="ARBA00001946"/>
    </source>
</evidence>
<dbReference type="Proteomes" id="UP001596472">
    <property type="component" value="Unassembled WGS sequence"/>
</dbReference>
<dbReference type="SUPFAM" id="SSF143631">
    <property type="entry name" value="ApbE-like"/>
    <property type="match status" value="1"/>
</dbReference>
<keyword evidence="6" id="KW-0479">Metal-binding</keyword>